<dbReference type="InterPro" id="IPR013083">
    <property type="entry name" value="Znf_RING/FYVE/PHD"/>
</dbReference>
<dbReference type="PANTHER" id="PTHR45931">
    <property type="entry name" value="SI:CH211-59O9.10"/>
    <property type="match status" value="1"/>
</dbReference>
<dbReference type="GO" id="GO:0061630">
    <property type="term" value="F:ubiquitin protein ligase activity"/>
    <property type="evidence" value="ECO:0007669"/>
    <property type="project" value="TreeGrafter"/>
</dbReference>
<evidence type="ECO:0000313" key="6">
    <source>
        <dbReference type="EMBL" id="CZR54489.1"/>
    </source>
</evidence>
<dbReference type="PROSITE" id="PS50089">
    <property type="entry name" value="ZF_RING_2"/>
    <property type="match status" value="1"/>
</dbReference>
<dbReference type="Proteomes" id="UP000184330">
    <property type="component" value="Unassembled WGS sequence"/>
</dbReference>
<dbReference type="GO" id="GO:0005634">
    <property type="term" value="C:nucleus"/>
    <property type="evidence" value="ECO:0007669"/>
    <property type="project" value="TreeGrafter"/>
</dbReference>
<dbReference type="PANTHER" id="PTHR45931:SF3">
    <property type="entry name" value="RING ZINC FINGER-CONTAINING PROTEIN"/>
    <property type="match status" value="1"/>
</dbReference>
<dbReference type="AlphaFoldDB" id="A0A1L7WNZ2"/>
<reference evidence="6 7" key="1">
    <citation type="submission" date="2016-03" db="EMBL/GenBank/DDBJ databases">
        <authorList>
            <person name="Ploux O."/>
        </authorList>
    </citation>
    <scope>NUCLEOTIDE SEQUENCE [LARGE SCALE GENOMIC DNA]</scope>
    <source>
        <strain evidence="6 7">UAMH 11012</strain>
    </source>
</reference>
<dbReference type="GO" id="GO:0008270">
    <property type="term" value="F:zinc ion binding"/>
    <property type="evidence" value="ECO:0007669"/>
    <property type="project" value="UniProtKB-KW"/>
</dbReference>
<keyword evidence="3" id="KW-0862">Zinc</keyword>
<proteinExistence type="predicted"/>
<evidence type="ECO:0000256" key="3">
    <source>
        <dbReference type="ARBA" id="ARBA00022833"/>
    </source>
</evidence>
<feature type="domain" description="RING-type" evidence="5">
    <location>
        <begin position="171"/>
        <end position="216"/>
    </location>
</feature>
<dbReference type="InterPro" id="IPR001841">
    <property type="entry name" value="Znf_RING"/>
</dbReference>
<dbReference type="EMBL" id="FJOG01000005">
    <property type="protein sequence ID" value="CZR54489.1"/>
    <property type="molecule type" value="Genomic_DNA"/>
</dbReference>
<dbReference type="OrthoDB" id="8062037at2759"/>
<name>A0A1L7WNZ2_9HELO</name>
<sequence>MPCIIRVNFRHACGHTSAHTSHSPGCPTFRPYTTPIIGFLLNAVLPRTCITFEAKHIYINTQCESCASSGASISLPSSQIEVFTIPKILRRRKEYKRLVNQQEDIEKRHRQALAMPGQVEAQWLQAREAERLLQERAGVPFRNQTLVYHPRPNKGDKFLQKSTFSEAGEFCGFCQDPDPKAEGDHVRRLPCGHRFHFRCIKRWLDDETHSDCPACRREYNLVRTPHGLASR</sequence>
<dbReference type="SUPFAM" id="SSF57850">
    <property type="entry name" value="RING/U-box"/>
    <property type="match status" value="1"/>
</dbReference>
<keyword evidence="1" id="KW-0479">Metal-binding</keyword>
<dbReference type="STRING" id="576137.A0A1L7WNZ2"/>
<keyword evidence="2 4" id="KW-0863">Zinc-finger</keyword>
<accession>A0A1L7WNZ2</accession>
<gene>
    <name evidence="6" type="ORF">PAC_04373</name>
</gene>
<dbReference type="Gene3D" id="3.30.40.10">
    <property type="entry name" value="Zinc/RING finger domain, C3HC4 (zinc finger)"/>
    <property type="match status" value="1"/>
</dbReference>
<evidence type="ECO:0000256" key="1">
    <source>
        <dbReference type="ARBA" id="ARBA00022723"/>
    </source>
</evidence>
<dbReference type="SMART" id="SM00184">
    <property type="entry name" value="RING"/>
    <property type="match status" value="1"/>
</dbReference>
<evidence type="ECO:0000256" key="2">
    <source>
        <dbReference type="ARBA" id="ARBA00022771"/>
    </source>
</evidence>
<evidence type="ECO:0000259" key="5">
    <source>
        <dbReference type="PROSITE" id="PS50089"/>
    </source>
</evidence>
<dbReference type="InterPro" id="IPR051834">
    <property type="entry name" value="RING_finger_E3_ligase"/>
</dbReference>
<evidence type="ECO:0000256" key="4">
    <source>
        <dbReference type="PROSITE-ProRule" id="PRU00175"/>
    </source>
</evidence>
<keyword evidence="7" id="KW-1185">Reference proteome</keyword>
<dbReference type="Pfam" id="PF13639">
    <property type="entry name" value="zf-RING_2"/>
    <property type="match status" value="1"/>
</dbReference>
<organism evidence="6 7">
    <name type="scientific">Phialocephala subalpina</name>
    <dbReference type="NCBI Taxonomy" id="576137"/>
    <lineage>
        <taxon>Eukaryota</taxon>
        <taxon>Fungi</taxon>
        <taxon>Dikarya</taxon>
        <taxon>Ascomycota</taxon>
        <taxon>Pezizomycotina</taxon>
        <taxon>Leotiomycetes</taxon>
        <taxon>Helotiales</taxon>
        <taxon>Mollisiaceae</taxon>
        <taxon>Phialocephala</taxon>
        <taxon>Phialocephala fortinii species complex</taxon>
    </lineage>
</organism>
<dbReference type="GO" id="GO:0006511">
    <property type="term" value="P:ubiquitin-dependent protein catabolic process"/>
    <property type="evidence" value="ECO:0007669"/>
    <property type="project" value="TreeGrafter"/>
</dbReference>
<protein>
    <recommendedName>
        <fullName evidence="5">RING-type domain-containing protein</fullName>
    </recommendedName>
</protein>
<evidence type="ECO:0000313" key="7">
    <source>
        <dbReference type="Proteomes" id="UP000184330"/>
    </source>
</evidence>